<keyword evidence="4" id="KW-0472">Membrane</keyword>
<reference evidence="6" key="2">
    <citation type="submission" date="2025-08" db="UniProtKB">
        <authorList>
            <consortium name="Ensembl"/>
        </authorList>
    </citation>
    <scope>IDENTIFICATION</scope>
</reference>
<comment type="subcellular location">
    <subcellularLocation>
        <location evidence="2">Nematocyst</location>
    </subcellularLocation>
    <subcellularLocation>
        <location evidence="1">Target cell membrane</location>
    </subcellularLocation>
</comment>
<evidence type="ECO:0000256" key="5">
    <source>
        <dbReference type="ARBA" id="ARBA00023331"/>
    </source>
</evidence>
<evidence type="ECO:0000313" key="7">
    <source>
        <dbReference type="Proteomes" id="UP000265160"/>
    </source>
</evidence>
<reference evidence="6 7" key="1">
    <citation type="journal article" date="2014" name="Nature">
        <title>The genomic substrate for adaptive radiation in African cichlid fish.</title>
        <authorList>
            <person name="Brawand D."/>
            <person name="Wagner C.E."/>
            <person name="Li Y.I."/>
            <person name="Malinsky M."/>
            <person name="Keller I."/>
            <person name="Fan S."/>
            <person name="Simakov O."/>
            <person name="Ng A.Y."/>
            <person name="Lim Z.W."/>
            <person name="Bezault E."/>
            <person name="Turner-Maier J."/>
            <person name="Johnson J."/>
            <person name="Alcazar R."/>
            <person name="Noh H.J."/>
            <person name="Russell P."/>
            <person name="Aken B."/>
            <person name="Alfoldi J."/>
            <person name="Amemiya C."/>
            <person name="Azzouzi N."/>
            <person name="Baroiller J.F."/>
            <person name="Barloy-Hubler F."/>
            <person name="Berlin A."/>
            <person name="Bloomquist R."/>
            <person name="Carleton K.L."/>
            <person name="Conte M.A."/>
            <person name="D'Cotta H."/>
            <person name="Eshel O."/>
            <person name="Gaffney L."/>
            <person name="Galibert F."/>
            <person name="Gante H.F."/>
            <person name="Gnerre S."/>
            <person name="Greuter L."/>
            <person name="Guyon R."/>
            <person name="Haddad N.S."/>
            <person name="Haerty W."/>
            <person name="Harris R.M."/>
            <person name="Hofmann H.A."/>
            <person name="Hourlier T."/>
            <person name="Hulata G."/>
            <person name="Jaffe D.B."/>
            <person name="Lara M."/>
            <person name="Lee A.P."/>
            <person name="MacCallum I."/>
            <person name="Mwaiko S."/>
            <person name="Nikaido M."/>
            <person name="Nishihara H."/>
            <person name="Ozouf-Costaz C."/>
            <person name="Penman D.J."/>
            <person name="Przybylski D."/>
            <person name="Rakotomanga M."/>
            <person name="Renn S.C.P."/>
            <person name="Ribeiro F.J."/>
            <person name="Ron M."/>
            <person name="Salzburger W."/>
            <person name="Sanchez-Pulido L."/>
            <person name="Santos M.E."/>
            <person name="Searle S."/>
            <person name="Sharpe T."/>
            <person name="Swofford R."/>
            <person name="Tan F.J."/>
            <person name="Williams L."/>
            <person name="Young S."/>
            <person name="Yin S."/>
            <person name="Okada N."/>
            <person name="Kocher T.D."/>
            <person name="Miska E.A."/>
            <person name="Lander E.S."/>
            <person name="Venkatesh B."/>
            <person name="Fernald R.D."/>
            <person name="Meyer A."/>
            <person name="Ponting C.P."/>
            <person name="Streelman J.T."/>
            <person name="Lindblad-Toh K."/>
            <person name="Seehausen O."/>
            <person name="Di Palma F."/>
        </authorList>
    </citation>
    <scope>NUCLEOTIDE SEQUENCE</scope>
</reference>
<keyword evidence="4" id="KW-1053">Target membrane</keyword>
<dbReference type="GO" id="GO:0046931">
    <property type="term" value="P:pore complex assembly"/>
    <property type="evidence" value="ECO:0007669"/>
    <property type="project" value="InterPro"/>
</dbReference>
<protein>
    <submittedName>
        <fullName evidence="6">Bryoporin-like</fullName>
    </submittedName>
</protein>
<dbReference type="AlphaFoldDB" id="A0A3P9B6G9"/>
<evidence type="ECO:0000313" key="6">
    <source>
        <dbReference type="Ensembl" id="ENSMZEP00005005481.1"/>
    </source>
</evidence>
<keyword evidence="3" id="KW-1052">Target cell membrane</keyword>
<accession>A0A3P9B6G9</accession>
<keyword evidence="7" id="KW-1185">Reference proteome</keyword>
<dbReference type="Gene3D" id="2.60.270.20">
    <property type="entry name" value="Cytolysin/lectin"/>
    <property type="match status" value="1"/>
</dbReference>
<reference evidence="6" key="3">
    <citation type="submission" date="2025-09" db="UniProtKB">
        <authorList>
            <consortium name="Ensembl"/>
        </authorList>
    </citation>
    <scope>IDENTIFICATION</scope>
</reference>
<dbReference type="SUPFAM" id="SSF63724">
    <property type="entry name" value="Cytolysin/lectin"/>
    <property type="match status" value="1"/>
</dbReference>
<keyword evidence="5" id="KW-0166">Nematocyst</keyword>
<dbReference type="GO" id="GO:0046930">
    <property type="term" value="C:pore complex"/>
    <property type="evidence" value="ECO:0007669"/>
    <property type="project" value="InterPro"/>
</dbReference>
<dbReference type="InterPro" id="IPR015926">
    <property type="entry name" value="Cytolysin/lectin"/>
</dbReference>
<dbReference type="GeneTree" id="ENSGT00940000164286"/>
<dbReference type="KEGG" id="mze:106675990"/>
<dbReference type="InterPro" id="IPR050677">
    <property type="entry name" value="Actinoporin_PFT"/>
</dbReference>
<evidence type="ECO:0000256" key="2">
    <source>
        <dbReference type="ARBA" id="ARBA00004532"/>
    </source>
</evidence>
<dbReference type="GO" id="GO:0044218">
    <property type="term" value="C:other organism cell membrane"/>
    <property type="evidence" value="ECO:0007669"/>
    <property type="project" value="UniProtKB-KW"/>
</dbReference>
<name>A0A3P9B6G9_9CICH</name>
<dbReference type="RefSeq" id="XP_024657899.1">
    <property type="nucleotide sequence ID" value="XM_024802131.1"/>
</dbReference>
<evidence type="ECO:0000256" key="1">
    <source>
        <dbReference type="ARBA" id="ARBA00004175"/>
    </source>
</evidence>
<organism evidence="6 7">
    <name type="scientific">Maylandia zebra</name>
    <name type="common">zebra mbuna</name>
    <dbReference type="NCBI Taxonomy" id="106582"/>
    <lineage>
        <taxon>Eukaryota</taxon>
        <taxon>Metazoa</taxon>
        <taxon>Chordata</taxon>
        <taxon>Craniata</taxon>
        <taxon>Vertebrata</taxon>
        <taxon>Euteleostomi</taxon>
        <taxon>Actinopterygii</taxon>
        <taxon>Neopterygii</taxon>
        <taxon>Teleostei</taxon>
        <taxon>Neoteleostei</taxon>
        <taxon>Acanthomorphata</taxon>
        <taxon>Ovalentaria</taxon>
        <taxon>Cichlomorphae</taxon>
        <taxon>Cichliformes</taxon>
        <taxon>Cichlidae</taxon>
        <taxon>African cichlids</taxon>
        <taxon>Pseudocrenilabrinae</taxon>
        <taxon>Haplochromini</taxon>
        <taxon>Maylandia</taxon>
        <taxon>Maylandia zebra complex</taxon>
    </lineage>
</organism>
<dbReference type="GO" id="GO:0015267">
    <property type="term" value="F:channel activity"/>
    <property type="evidence" value="ECO:0007669"/>
    <property type="project" value="InterPro"/>
</dbReference>
<sequence>MLQYKKPEHRVTVTKTISLLSTGRSRFIMGLPTHRQCSIEIQNKTTTFTLCNPRMHIVSGSCSSPLPPMLSPYENGNALFIKKPHTACGSVTVFTYDLQHVSTLQFNGRVAVMFSVPYDFNFYSNWYAVGVFDMDKACDQHLYDEMYNKSEQKFVRGKAKGPSLSYRGAYITVRATMSDTYQPILKVAICNN</sequence>
<evidence type="ECO:0000256" key="3">
    <source>
        <dbReference type="ARBA" id="ARBA00022537"/>
    </source>
</evidence>
<proteinExistence type="predicted"/>
<evidence type="ECO:0000256" key="4">
    <source>
        <dbReference type="ARBA" id="ARBA00023298"/>
    </source>
</evidence>
<dbReference type="GO" id="GO:0042151">
    <property type="term" value="C:nematocyst"/>
    <property type="evidence" value="ECO:0007669"/>
    <property type="project" value="UniProtKB-SubCell"/>
</dbReference>
<dbReference type="Ensembl" id="ENSMZET00005005712.1">
    <property type="protein sequence ID" value="ENSMZEP00005005481.1"/>
    <property type="gene ID" value="ENSMZEG00005004246.1"/>
</dbReference>
<dbReference type="Proteomes" id="UP000265160">
    <property type="component" value="LG4"/>
</dbReference>
<dbReference type="GO" id="GO:0051715">
    <property type="term" value="P:cytolysis in another organism"/>
    <property type="evidence" value="ECO:0007669"/>
    <property type="project" value="InterPro"/>
</dbReference>
<dbReference type="GO" id="GO:0006812">
    <property type="term" value="P:monoatomic cation transport"/>
    <property type="evidence" value="ECO:0007669"/>
    <property type="project" value="InterPro"/>
</dbReference>
<dbReference type="PANTHER" id="PTHR40388:SF2">
    <property type="entry name" value="ACTINOPORIN-LIKE PROTEIN"/>
    <property type="match status" value="1"/>
</dbReference>
<dbReference type="InterPro" id="IPR009104">
    <property type="entry name" value="Anemon_actinoporin-like"/>
</dbReference>
<dbReference type="Pfam" id="PF06369">
    <property type="entry name" value="Anemone_cytotox"/>
    <property type="match status" value="1"/>
</dbReference>
<dbReference type="PANTHER" id="PTHR40388">
    <property type="entry name" value="BRYOPORIN"/>
    <property type="match status" value="1"/>
</dbReference>